<gene>
    <name evidence="1" type="ORF">TKK_007466</name>
</gene>
<dbReference type="Proteomes" id="UP001627154">
    <property type="component" value="Unassembled WGS sequence"/>
</dbReference>
<dbReference type="AlphaFoldDB" id="A0ABD2WYU3"/>
<evidence type="ECO:0000313" key="2">
    <source>
        <dbReference type="Proteomes" id="UP001627154"/>
    </source>
</evidence>
<dbReference type="EMBL" id="JBJJXI010000059">
    <property type="protein sequence ID" value="KAL3398281.1"/>
    <property type="molecule type" value="Genomic_DNA"/>
</dbReference>
<proteinExistence type="predicted"/>
<organism evidence="1 2">
    <name type="scientific">Trichogramma kaykai</name>
    <dbReference type="NCBI Taxonomy" id="54128"/>
    <lineage>
        <taxon>Eukaryota</taxon>
        <taxon>Metazoa</taxon>
        <taxon>Ecdysozoa</taxon>
        <taxon>Arthropoda</taxon>
        <taxon>Hexapoda</taxon>
        <taxon>Insecta</taxon>
        <taxon>Pterygota</taxon>
        <taxon>Neoptera</taxon>
        <taxon>Endopterygota</taxon>
        <taxon>Hymenoptera</taxon>
        <taxon>Apocrita</taxon>
        <taxon>Proctotrupomorpha</taxon>
        <taxon>Chalcidoidea</taxon>
        <taxon>Trichogrammatidae</taxon>
        <taxon>Trichogramma</taxon>
    </lineage>
</organism>
<keyword evidence="2" id="KW-1185">Reference proteome</keyword>
<reference evidence="1 2" key="1">
    <citation type="journal article" date="2024" name="bioRxiv">
        <title>A reference genome for Trichogramma kaykai: A tiny desert-dwelling parasitoid wasp with competing sex-ratio distorters.</title>
        <authorList>
            <person name="Culotta J."/>
            <person name="Lindsey A.R."/>
        </authorList>
    </citation>
    <scope>NUCLEOTIDE SEQUENCE [LARGE SCALE GENOMIC DNA]</scope>
    <source>
        <strain evidence="1 2">KSX58</strain>
    </source>
</reference>
<sequence>MPRMSRLQCYNAKLVNASPATSTSSFSSRSNAGTAAAATASSSFDRLCPTDSVYVSSSAVCRALSVKALRFFGSRVYVYTFSDVVHKVGAHTHIYTLPMSSSDWSNHEASRRRD</sequence>
<evidence type="ECO:0000313" key="1">
    <source>
        <dbReference type="EMBL" id="KAL3398281.1"/>
    </source>
</evidence>
<accession>A0ABD2WYU3</accession>
<comment type="caution">
    <text evidence="1">The sequence shown here is derived from an EMBL/GenBank/DDBJ whole genome shotgun (WGS) entry which is preliminary data.</text>
</comment>
<protein>
    <submittedName>
        <fullName evidence="1">Uncharacterized protein</fullName>
    </submittedName>
</protein>
<name>A0ABD2WYU3_9HYME</name>